<feature type="region of interest" description="Disordered" evidence="1">
    <location>
        <begin position="165"/>
        <end position="186"/>
    </location>
</feature>
<keyword evidence="2" id="KW-0472">Membrane</keyword>
<evidence type="ECO:0000313" key="2">
    <source>
        <dbReference type="EMBL" id="PHJ17649.1"/>
    </source>
</evidence>
<feature type="compositionally biased region" description="Low complexity" evidence="1">
    <location>
        <begin position="26"/>
        <end position="37"/>
    </location>
</feature>
<dbReference type="OrthoDB" id="10345286at2759"/>
<comment type="caution">
    <text evidence="2">The sequence shown here is derived from an EMBL/GenBank/DDBJ whole genome shotgun (WGS) entry which is preliminary data.</text>
</comment>
<keyword evidence="3" id="KW-1185">Reference proteome</keyword>
<protein>
    <submittedName>
        <fullName evidence="2">Transmembrane protein</fullName>
    </submittedName>
</protein>
<evidence type="ECO:0000313" key="3">
    <source>
        <dbReference type="Proteomes" id="UP000221165"/>
    </source>
</evidence>
<proteinExistence type="predicted"/>
<gene>
    <name evidence="2" type="ORF">CSUI_008522</name>
</gene>
<dbReference type="GeneID" id="94431862"/>
<accession>A0A2C6KKI8</accession>
<dbReference type="Proteomes" id="UP000221165">
    <property type="component" value="Unassembled WGS sequence"/>
</dbReference>
<dbReference type="AlphaFoldDB" id="A0A2C6KKI8"/>
<dbReference type="RefSeq" id="XP_067919367.1">
    <property type="nucleotide sequence ID" value="XM_068068651.1"/>
</dbReference>
<reference evidence="2 3" key="1">
    <citation type="journal article" date="2017" name="Int. J. Parasitol.">
        <title>The genome of the protozoan parasite Cystoisospora suis and a reverse vaccinology approach to identify vaccine candidates.</title>
        <authorList>
            <person name="Palmieri N."/>
            <person name="Shrestha A."/>
            <person name="Ruttkowski B."/>
            <person name="Beck T."/>
            <person name="Vogl C."/>
            <person name="Tomley F."/>
            <person name="Blake D.P."/>
            <person name="Joachim A."/>
        </authorList>
    </citation>
    <scope>NUCLEOTIDE SEQUENCE [LARGE SCALE GENOMIC DNA]</scope>
    <source>
        <strain evidence="2 3">Wien I</strain>
    </source>
</reference>
<evidence type="ECO:0000256" key="1">
    <source>
        <dbReference type="SAM" id="MobiDB-lite"/>
    </source>
</evidence>
<sequence>MPLRIPSDRAVTPSRLPEVRSGPQDGNTNGASAGGNTPIHQGNEVRTGSREQRGKRRSLTGIWSARRGCTLPPALHCTVMCAIAAAVPLAAEVPTGVLFGVPVANAMGLLVAPYVRLALPRTSLPKSVVSRMPITPNYYIILLQLFMLAYFGQCAEHGIPEPDSGDYSAGKAPVTSASVDKCMSAS</sequence>
<feature type="region of interest" description="Disordered" evidence="1">
    <location>
        <begin position="1"/>
        <end position="59"/>
    </location>
</feature>
<dbReference type="EMBL" id="MIGC01004786">
    <property type="protein sequence ID" value="PHJ17649.1"/>
    <property type="molecule type" value="Genomic_DNA"/>
</dbReference>
<dbReference type="VEuPathDB" id="ToxoDB:CSUI_008522"/>
<keyword evidence="2" id="KW-0812">Transmembrane</keyword>
<name>A0A2C6KKI8_9APIC</name>
<organism evidence="2 3">
    <name type="scientific">Cystoisospora suis</name>
    <dbReference type="NCBI Taxonomy" id="483139"/>
    <lineage>
        <taxon>Eukaryota</taxon>
        <taxon>Sar</taxon>
        <taxon>Alveolata</taxon>
        <taxon>Apicomplexa</taxon>
        <taxon>Conoidasida</taxon>
        <taxon>Coccidia</taxon>
        <taxon>Eucoccidiorida</taxon>
        <taxon>Eimeriorina</taxon>
        <taxon>Sarcocystidae</taxon>
        <taxon>Cystoisospora</taxon>
    </lineage>
</organism>